<evidence type="ECO:0000313" key="3">
    <source>
        <dbReference type="EMBL" id="CAA7029427.1"/>
    </source>
</evidence>
<comment type="caution">
    <text evidence="3">The sequence shown here is derived from an EMBL/GenBank/DDBJ whole genome shotgun (WGS) entry which is preliminary data.</text>
</comment>
<organism evidence="3 4">
    <name type="scientific">Microthlaspi erraticum</name>
    <dbReference type="NCBI Taxonomy" id="1685480"/>
    <lineage>
        <taxon>Eukaryota</taxon>
        <taxon>Viridiplantae</taxon>
        <taxon>Streptophyta</taxon>
        <taxon>Embryophyta</taxon>
        <taxon>Tracheophyta</taxon>
        <taxon>Spermatophyta</taxon>
        <taxon>Magnoliopsida</taxon>
        <taxon>eudicotyledons</taxon>
        <taxon>Gunneridae</taxon>
        <taxon>Pentapetalae</taxon>
        <taxon>rosids</taxon>
        <taxon>malvids</taxon>
        <taxon>Brassicales</taxon>
        <taxon>Brassicaceae</taxon>
        <taxon>Coluteocarpeae</taxon>
        <taxon>Microthlaspi</taxon>
    </lineage>
</organism>
<proteinExistence type="predicted"/>
<evidence type="ECO:0000256" key="1">
    <source>
        <dbReference type="SAM" id="MobiDB-lite"/>
    </source>
</evidence>
<dbReference type="EMBL" id="CACVBM020001081">
    <property type="protein sequence ID" value="CAA7029427.1"/>
    <property type="molecule type" value="Genomic_DNA"/>
</dbReference>
<evidence type="ECO:0008006" key="5">
    <source>
        <dbReference type="Google" id="ProtNLM"/>
    </source>
</evidence>
<keyword evidence="4" id="KW-1185">Reference proteome</keyword>
<gene>
    <name evidence="3" type="ORF">MERR_LOCUS16662</name>
</gene>
<dbReference type="Proteomes" id="UP000467841">
    <property type="component" value="Unassembled WGS sequence"/>
</dbReference>
<feature type="transmembrane region" description="Helical" evidence="2">
    <location>
        <begin position="52"/>
        <end position="68"/>
    </location>
</feature>
<keyword evidence="2" id="KW-0472">Membrane</keyword>
<reference evidence="3" key="1">
    <citation type="submission" date="2020-01" db="EMBL/GenBank/DDBJ databases">
        <authorList>
            <person name="Mishra B."/>
        </authorList>
    </citation>
    <scope>NUCLEOTIDE SEQUENCE [LARGE SCALE GENOMIC DNA]</scope>
</reference>
<sequence length="181" mass="21234">MHYYRGSRHDATQPPDESPTLPLLRPRASCSPEAIVLFGRHRGWPVLLPRRLFFLTIFCVFSICFFTVRSSRSGEDSLFSSCSAFSVFAGEPFKVQTLQIHRIRLTHQTLWIYDTLFSSLSFSEVDFFLCIVVLDLAIFDEEPFRLTLTLCIFHISIYPHRSVLHRIYKLWPFEAFHRTPR</sequence>
<keyword evidence="2" id="KW-1133">Transmembrane helix</keyword>
<evidence type="ECO:0000313" key="4">
    <source>
        <dbReference type="Proteomes" id="UP000467841"/>
    </source>
</evidence>
<keyword evidence="2" id="KW-0812">Transmembrane</keyword>
<protein>
    <recommendedName>
        <fullName evidence="5">Transmembrane protein</fullName>
    </recommendedName>
</protein>
<evidence type="ECO:0000256" key="2">
    <source>
        <dbReference type="SAM" id="Phobius"/>
    </source>
</evidence>
<feature type="region of interest" description="Disordered" evidence="1">
    <location>
        <begin position="1"/>
        <end position="25"/>
    </location>
</feature>
<accession>A0A6D2IWF5</accession>
<dbReference type="AlphaFoldDB" id="A0A6D2IWF5"/>
<name>A0A6D2IWF5_9BRAS</name>